<organism evidence="1">
    <name type="scientific">Hyperionvirus sp</name>
    <dbReference type="NCBI Taxonomy" id="2487770"/>
    <lineage>
        <taxon>Viruses</taxon>
        <taxon>Varidnaviria</taxon>
        <taxon>Bamfordvirae</taxon>
        <taxon>Nucleocytoviricota</taxon>
        <taxon>Megaviricetes</taxon>
        <taxon>Imitervirales</taxon>
        <taxon>Mimiviridae</taxon>
        <taxon>Klosneuvirinae</taxon>
    </lineage>
</organism>
<dbReference type="SUPFAM" id="SSF50965">
    <property type="entry name" value="Galactose oxidase, central domain"/>
    <property type="match status" value="1"/>
</dbReference>
<keyword evidence="1" id="KW-0176">Collagen</keyword>
<protein>
    <submittedName>
        <fullName evidence="1">Collagen triple helix repeat containing protein</fullName>
    </submittedName>
</protein>
<name>A0A3G5AAR5_9VIRU</name>
<reference evidence="1" key="1">
    <citation type="submission" date="2018-10" db="EMBL/GenBank/DDBJ databases">
        <title>Hidden diversity of soil giant viruses.</title>
        <authorList>
            <person name="Schulz F."/>
            <person name="Alteio L."/>
            <person name="Goudeau D."/>
            <person name="Ryan E.M."/>
            <person name="Malmstrom R.R."/>
            <person name="Blanchard J."/>
            <person name="Woyke T."/>
        </authorList>
    </citation>
    <scope>NUCLEOTIDE SEQUENCE</scope>
    <source>
        <strain evidence="1">HYV1</strain>
    </source>
</reference>
<evidence type="ECO:0000313" key="1">
    <source>
        <dbReference type="EMBL" id="AYV84212.1"/>
    </source>
</evidence>
<accession>A0A3G5AAR5</accession>
<proteinExistence type="predicted"/>
<dbReference type="EMBL" id="MK072401">
    <property type="protein sequence ID" value="AYV84212.1"/>
    <property type="molecule type" value="Genomic_DNA"/>
</dbReference>
<sequence>MTKLGKKITPEWVRYSKLSNSTTDLVFVRSVTNNDGFVYTTGQFKGSVKIGQFNLQSTNLTPFIAKQDECGQYIFVKTGTVSDIGAIIGAAYGSSITIDRQNRLFLLGRFKGNLQFEGVDLLSNPHEGRNIYIIRLDPCTGEAIWSLTTTIDPTVPAQPFDAAPKVINSDDHNSLYIFGDLMGSFLFGNTPISSGNGTNRDVFLAKISKNGKFIWANQSMEEGATDLQNSGNGLAFSNCHPGKIYIIGNFRKLIKFSQNIFRSTGRDVFIMSADTKTGAWLTGTQTVKHDALETFGSAIVVYDNSLFATGYFSGTTEFGKKIFTTPVGVDFTCFISRLSFDFTFEKTIIVEASNNGTPHQKAINIALGLEINNNSIYFSGIFRDRAKFGNLVELISSPNYSGFITEFTPSLKFIAQFRSFNLDENGDLNQSMLTFPNPISADRLNRDSVYWIENFTGNINVGQFPLSSDTIKNPALLLAPENMFITKLDFSECQCPYKS</sequence>
<dbReference type="InterPro" id="IPR011043">
    <property type="entry name" value="Gal_Oxase/kelch_b-propeller"/>
</dbReference>
<gene>
    <name evidence="1" type="ORF">Hyperionvirus19_36</name>
</gene>